<feature type="compositionally biased region" description="Acidic residues" evidence="1">
    <location>
        <begin position="402"/>
        <end position="411"/>
    </location>
</feature>
<feature type="compositionally biased region" description="Polar residues" evidence="1">
    <location>
        <begin position="131"/>
        <end position="140"/>
    </location>
</feature>
<keyword evidence="2" id="KW-1133">Transmembrane helix</keyword>
<feature type="region of interest" description="Disordered" evidence="1">
    <location>
        <begin position="1"/>
        <end position="79"/>
    </location>
</feature>
<feature type="compositionally biased region" description="Low complexity" evidence="1">
    <location>
        <begin position="68"/>
        <end position="79"/>
    </location>
</feature>
<comment type="caution">
    <text evidence="3">The sequence shown here is derived from an EMBL/GenBank/DDBJ whole genome shotgun (WGS) entry which is preliminary data.</text>
</comment>
<feature type="compositionally biased region" description="Polar residues" evidence="1">
    <location>
        <begin position="34"/>
        <end position="55"/>
    </location>
</feature>
<dbReference type="EMBL" id="MCFF01000001">
    <property type="protein sequence ID" value="ORZ28603.1"/>
    <property type="molecule type" value="Genomic_DNA"/>
</dbReference>
<feature type="region of interest" description="Disordered" evidence="1">
    <location>
        <begin position="102"/>
        <end position="140"/>
    </location>
</feature>
<keyword evidence="2" id="KW-0472">Membrane</keyword>
<reference evidence="3 4" key="1">
    <citation type="submission" date="2016-07" db="EMBL/GenBank/DDBJ databases">
        <title>Pervasive Adenine N6-methylation of Active Genes in Fungi.</title>
        <authorList>
            <consortium name="DOE Joint Genome Institute"/>
            <person name="Mondo S.J."/>
            <person name="Dannebaum R.O."/>
            <person name="Kuo R.C."/>
            <person name="Labutti K."/>
            <person name="Haridas S."/>
            <person name="Kuo A."/>
            <person name="Salamov A."/>
            <person name="Ahrendt S.R."/>
            <person name="Lipzen A."/>
            <person name="Sullivan W."/>
            <person name="Andreopoulos W.B."/>
            <person name="Clum A."/>
            <person name="Lindquist E."/>
            <person name="Daum C."/>
            <person name="Ramamoorthy G.K."/>
            <person name="Gryganskyi A."/>
            <person name="Culley D."/>
            <person name="Magnuson J.K."/>
            <person name="James T.Y."/>
            <person name="O'Malley M.A."/>
            <person name="Stajich J.E."/>
            <person name="Spatafora J.W."/>
            <person name="Visel A."/>
            <person name="Grigoriev I.V."/>
        </authorList>
    </citation>
    <scope>NUCLEOTIDE SEQUENCE [LARGE SCALE GENOMIC DNA]</scope>
    <source>
        <strain evidence="3 4">NRRL 3116</strain>
    </source>
</reference>
<dbReference type="InParanoid" id="A0A1Y2H4G4"/>
<feature type="compositionally biased region" description="Polar residues" evidence="1">
    <location>
        <begin position="500"/>
        <end position="511"/>
    </location>
</feature>
<evidence type="ECO:0000313" key="4">
    <source>
        <dbReference type="Proteomes" id="UP000193648"/>
    </source>
</evidence>
<feature type="region of interest" description="Disordered" evidence="1">
    <location>
        <begin position="396"/>
        <end position="488"/>
    </location>
</feature>
<evidence type="ECO:0000256" key="1">
    <source>
        <dbReference type="SAM" id="MobiDB-lite"/>
    </source>
</evidence>
<keyword evidence="2" id="KW-0812">Transmembrane</keyword>
<feature type="compositionally biased region" description="Basic residues" evidence="1">
    <location>
        <begin position="419"/>
        <end position="429"/>
    </location>
</feature>
<protein>
    <submittedName>
        <fullName evidence="3">Uncharacterized protein</fullName>
    </submittedName>
</protein>
<proteinExistence type="predicted"/>
<dbReference type="OrthoDB" id="2413300at2759"/>
<feature type="transmembrane region" description="Helical" evidence="2">
    <location>
        <begin position="241"/>
        <end position="260"/>
    </location>
</feature>
<dbReference type="RefSeq" id="XP_021886276.1">
    <property type="nucleotide sequence ID" value="XM_022029535.1"/>
</dbReference>
<gene>
    <name evidence="3" type="ORF">BCR41DRAFT_417750</name>
</gene>
<feature type="transmembrane region" description="Helical" evidence="2">
    <location>
        <begin position="292"/>
        <end position="313"/>
    </location>
</feature>
<evidence type="ECO:0000256" key="2">
    <source>
        <dbReference type="SAM" id="Phobius"/>
    </source>
</evidence>
<accession>A0A1Y2H4G4</accession>
<feature type="transmembrane region" description="Helical" evidence="2">
    <location>
        <begin position="197"/>
        <end position="221"/>
    </location>
</feature>
<dbReference type="Proteomes" id="UP000193648">
    <property type="component" value="Unassembled WGS sequence"/>
</dbReference>
<sequence length="565" mass="62878">MSSYSAYHSHRKANAAAQSHNSSNHNLNSNNNNPSLGSEAISNDNTYNNSTSRAGSPTVHPEHPQPSSPLSISLSLSSSSSTIHSAPPTYTIDYTQNTTSVTPSQTKVNFAPTGNTSVSSTDSARLPSRAPSPNMSSSAPTRWKRMRLNVMKMATVERLQLLWALLALFGTMSWLAMMPAYAFRNKFDAVNFKAPSYTFFLIATIFTSLSAIWQSLCPFLVRQSQRALLPRVINHPATQTATIIISVLLTIFNFFSWMALASDKNYGAKTDCWTGRLSDKDGYVAQCRGVNVAIVFDVVVFLLWIPISLVIVCGTIDRGLWWWGEDDGWAQGEAIVGGSNMMSEEEFDMKIGLGGSKKIVRRQTVHPENLASQQEMIQQPKPAFVTPIASQFRSTSAFGLDGDNDDDDDDFTNFTPSSYRKHHQQRQQRQRLQQQQIPHRQLSRRGSNTSLSSRLSSFFGAGWGSGSLEDEEQPPMPAMPSQYRQQNSNTLSVNVSRTNLSSNSVHQNKSKNNGGNNGNRVQRQQPSPKKEEPKKKPEPEPEPSVMLHGAEYTSQWHSRRYDDWS</sequence>
<feature type="transmembrane region" description="Helical" evidence="2">
    <location>
        <begin position="161"/>
        <end position="182"/>
    </location>
</feature>
<dbReference type="GeneID" id="33571378"/>
<feature type="compositionally biased region" description="Polar residues" evidence="1">
    <location>
        <begin position="102"/>
        <end position="123"/>
    </location>
</feature>
<keyword evidence="4" id="KW-1185">Reference proteome</keyword>
<dbReference type="AlphaFoldDB" id="A0A1Y2H4G4"/>
<organism evidence="3 4">
    <name type="scientific">Lobosporangium transversale</name>
    <dbReference type="NCBI Taxonomy" id="64571"/>
    <lineage>
        <taxon>Eukaryota</taxon>
        <taxon>Fungi</taxon>
        <taxon>Fungi incertae sedis</taxon>
        <taxon>Mucoromycota</taxon>
        <taxon>Mortierellomycotina</taxon>
        <taxon>Mortierellomycetes</taxon>
        <taxon>Mortierellales</taxon>
        <taxon>Mortierellaceae</taxon>
        <taxon>Lobosporangium</taxon>
    </lineage>
</organism>
<feature type="region of interest" description="Disordered" evidence="1">
    <location>
        <begin position="500"/>
        <end position="565"/>
    </location>
</feature>
<feature type="compositionally biased region" description="Low complexity" evidence="1">
    <location>
        <begin position="14"/>
        <end position="33"/>
    </location>
</feature>
<name>A0A1Y2H4G4_9FUNG</name>
<feature type="compositionally biased region" description="Basic and acidic residues" evidence="1">
    <location>
        <begin position="528"/>
        <end position="539"/>
    </location>
</feature>
<feature type="compositionally biased region" description="Low complexity" evidence="1">
    <location>
        <begin position="430"/>
        <end position="460"/>
    </location>
</feature>
<evidence type="ECO:0000313" key="3">
    <source>
        <dbReference type="EMBL" id="ORZ28603.1"/>
    </source>
</evidence>